<evidence type="ECO:0000313" key="1">
    <source>
        <dbReference type="EMBL" id="CFR96170.1"/>
    </source>
</evidence>
<protein>
    <submittedName>
        <fullName evidence="3">Uncharacterized protein</fullName>
    </submittedName>
</protein>
<gene>
    <name evidence="5" type="ORF">DKC2_1158</name>
    <name evidence="1" type="ORF">ERS007657_03261</name>
    <name evidence="3" type="ORF">ERS007661_01616</name>
    <name evidence="4" type="ORF">ERS007741_03821</name>
    <name evidence="2" type="ORF">ERS027646_04586</name>
</gene>
<organism evidence="3 6">
    <name type="scientific">Mycobacterium tuberculosis</name>
    <dbReference type="NCBI Taxonomy" id="1773"/>
    <lineage>
        <taxon>Bacteria</taxon>
        <taxon>Bacillati</taxon>
        <taxon>Actinomycetota</taxon>
        <taxon>Actinomycetes</taxon>
        <taxon>Mycobacteriales</taxon>
        <taxon>Mycobacteriaceae</taxon>
        <taxon>Mycobacterium</taxon>
        <taxon>Mycobacterium tuberculosis complex</taxon>
    </lineage>
</organism>
<dbReference type="Proteomes" id="UP000046680">
    <property type="component" value="Unassembled WGS sequence"/>
</dbReference>
<dbReference type="EMBL" id="CQQC01000468">
    <property type="protein sequence ID" value="CNV08101.1"/>
    <property type="molecule type" value="Genomic_DNA"/>
</dbReference>
<evidence type="ECO:0000313" key="10">
    <source>
        <dbReference type="Proteomes" id="UP000300237"/>
    </source>
</evidence>
<evidence type="ECO:0000313" key="6">
    <source>
        <dbReference type="Proteomes" id="UP000039217"/>
    </source>
</evidence>
<dbReference type="EMBL" id="LR027516">
    <property type="protein sequence ID" value="VCU49338.1"/>
    <property type="molecule type" value="Genomic_DNA"/>
</dbReference>
<dbReference type="EMBL" id="CNGE01001489">
    <property type="protein sequence ID" value="CKU20560.1"/>
    <property type="molecule type" value="Genomic_DNA"/>
</dbReference>
<evidence type="ECO:0000313" key="9">
    <source>
        <dbReference type="Proteomes" id="UP000048948"/>
    </source>
</evidence>
<dbReference type="EMBL" id="CGCX01001505">
    <property type="protein sequence ID" value="CFR96170.1"/>
    <property type="molecule type" value="Genomic_DNA"/>
</dbReference>
<dbReference type="Proteomes" id="UP000048948">
    <property type="component" value="Unassembled WGS sequence"/>
</dbReference>
<accession>A0A0E8A4G4</accession>
<dbReference type="EMBL" id="CHKL01000642">
    <property type="protein sequence ID" value="COX10903.1"/>
    <property type="molecule type" value="Genomic_DNA"/>
</dbReference>
<evidence type="ECO:0000313" key="8">
    <source>
        <dbReference type="Proteomes" id="UP000048600"/>
    </source>
</evidence>
<sequence length="31" mass="3558">MNPAQDAYVALFGCLRRVHISRLVMLCNLPR</sequence>
<reference evidence="5 10" key="2">
    <citation type="submission" date="2018-08" db="EMBL/GenBank/DDBJ databases">
        <authorList>
            <person name="Fokvardsen B D."/>
            <person name="Norman A."/>
        </authorList>
    </citation>
    <scope>NUCLEOTIDE SEQUENCE [LARGE SCALE GENOMIC DNA]</scope>
    <source>
        <strain evidence="5 10">DKC2</strain>
    </source>
</reference>
<evidence type="ECO:0000313" key="4">
    <source>
        <dbReference type="EMBL" id="COX10903.1"/>
    </source>
</evidence>
<name>A0A0E8A4G4_MYCTX</name>
<dbReference type="Proteomes" id="UP000039217">
    <property type="component" value="Unassembled WGS sequence"/>
</dbReference>
<dbReference type="Proteomes" id="UP000300237">
    <property type="component" value="Chromosome"/>
</dbReference>
<dbReference type="Proteomes" id="UP000048600">
    <property type="component" value="Unassembled WGS sequence"/>
</dbReference>
<dbReference type="AlphaFoldDB" id="A0A0E8A4G4"/>
<evidence type="ECO:0000313" key="5">
    <source>
        <dbReference type="EMBL" id="VCU49338.1"/>
    </source>
</evidence>
<proteinExistence type="predicted"/>
<evidence type="ECO:0000313" key="3">
    <source>
        <dbReference type="EMBL" id="CNV08101.1"/>
    </source>
</evidence>
<reference evidence="6 7" key="1">
    <citation type="submission" date="2015-03" db="EMBL/GenBank/DDBJ databases">
        <authorList>
            <consortium name="Pathogen Informatics"/>
        </authorList>
    </citation>
    <scope>NUCLEOTIDE SEQUENCE [LARGE SCALE GENOMIC DNA]</scope>
    <source>
        <strain evidence="2 9">Bir 172</strain>
        <strain evidence="1 7">C09601061</strain>
        <strain evidence="3 6">D00501624</strain>
        <strain evidence="4 8">P00601463</strain>
    </source>
</reference>
<evidence type="ECO:0000313" key="2">
    <source>
        <dbReference type="EMBL" id="CKU20560.1"/>
    </source>
</evidence>
<evidence type="ECO:0000313" key="7">
    <source>
        <dbReference type="Proteomes" id="UP000046680"/>
    </source>
</evidence>